<evidence type="ECO:0000259" key="7">
    <source>
        <dbReference type="PROSITE" id="PS50175"/>
    </source>
</evidence>
<dbReference type="PANTHER" id="PTHR12917">
    <property type="entry name" value="ASPARTYL PROTEASE DDI-RELATED"/>
    <property type="match status" value="1"/>
</dbReference>
<protein>
    <recommendedName>
        <fullName evidence="7">Peptidase A2 domain-containing protein</fullName>
    </recommendedName>
</protein>
<dbReference type="Pfam" id="PF13975">
    <property type="entry name" value="gag-asp_proteas"/>
    <property type="match status" value="1"/>
</dbReference>
<dbReference type="CDD" id="cd05483">
    <property type="entry name" value="retropepsin_like_bacteria"/>
    <property type="match status" value="2"/>
</dbReference>
<dbReference type="InterPro" id="IPR021109">
    <property type="entry name" value="Peptidase_aspartic_dom_sf"/>
</dbReference>
<dbReference type="Proteomes" id="UP000032671">
    <property type="component" value="Unassembled WGS sequence"/>
</dbReference>
<dbReference type="PANTHER" id="PTHR12917:SF1">
    <property type="entry name" value="AT13091P"/>
    <property type="match status" value="1"/>
</dbReference>
<comment type="similarity">
    <text evidence="1">Belongs to the DDI1 family.</text>
</comment>
<gene>
    <name evidence="8" type="ORF">Abci_005_066</name>
    <name evidence="9" type="ORF">ACI01nite_20590</name>
</gene>
<evidence type="ECO:0000313" key="10">
    <source>
        <dbReference type="Proteomes" id="UP000032671"/>
    </source>
</evidence>
<evidence type="ECO:0000256" key="5">
    <source>
        <dbReference type="SAM" id="MobiDB-lite"/>
    </source>
</evidence>
<organism evidence="8 10">
    <name type="scientific">Acetobacter cibinongensis</name>
    <dbReference type="NCBI Taxonomy" id="146475"/>
    <lineage>
        <taxon>Bacteria</taxon>
        <taxon>Pseudomonadati</taxon>
        <taxon>Pseudomonadota</taxon>
        <taxon>Alphaproteobacteria</taxon>
        <taxon>Acetobacterales</taxon>
        <taxon>Acetobacteraceae</taxon>
        <taxon>Acetobacter</taxon>
    </lineage>
</organism>
<evidence type="ECO:0000256" key="4">
    <source>
        <dbReference type="ARBA" id="ARBA00022801"/>
    </source>
</evidence>
<dbReference type="EMBL" id="BAMV01000005">
    <property type="protein sequence ID" value="GAN59472.1"/>
    <property type="molecule type" value="Genomic_DNA"/>
</dbReference>
<accession>A0A6N3SRY1</accession>
<feature type="chain" id="PRO_5030005641" description="Peptidase A2 domain-containing protein" evidence="6">
    <location>
        <begin position="21"/>
        <end position="339"/>
    </location>
</feature>
<dbReference type="STRING" id="1231339.Abci_005_066"/>
<feature type="region of interest" description="Disordered" evidence="5">
    <location>
        <begin position="310"/>
        <end position="339"/>
    </location>
</feature>
<evidence type="ECO:0000256" key="6">
    <source>
        <dbReference type="SAM" id="SignalP"/>
    </source>
</evidence>
<reference evidence="8 10" key="1">
    <citation type="submission" date="2012-11" db="EMBL/GenBank/DDBJ databases">
        <title>Whole genome sequence of Acetobacter cibinongensis 4H-1.</title>
        <authorList>
            <person name="Azuma Y."/>
            <person name="Higashiura N."/>
            <person name="Hirakawa H."/>
            <person name="Matsushita K."/>
        </authorList>
    </citation>
    <scope>NUCLEOTIDE SEQUENCE [LARGE SCALE GENOMIC DNA]</scope>
    <source>
        <strain evidence="8 10">4H-1</strain>
    </source>
</reference>
<dbReference type="Pfam" id="PF13650">
    <property type="entry name" value="Asp_protease_2"/>
    <property type="match status" value="1"/>
</dbReference>
<keyword evidence="3" id="KW-0064">Aspartyl protease</keyword>
<dbReference type="RefSeq" id="WP_084597488.1">
    <property type="nucleotide sequence ID" value="NZ_BAMV01000005.1"/>
</dbReference>
<dbReference type="Gene3D" id="2.40.70.10">
    <property type="entry name" value="Acid Proteases"/>
    <property type="match status" value="2"/>
</dbReference>
<evidence type="ECO:0000256" key="1">
    <source>
        <dbReference type="ARBA" id="ARBA00009136"/>
    </source>
</evidence>
<evidence type="ECO:0000256" key="3">
    <source>
        <dbReference type="ARBA" id="ARBA00022750"/>
    </source>
</evidence>
<accession>A0A0D6N0E5</accession>
<sequence length="339" mass="36889">MPNLKTLLLGAMLASLAACAAPEEHGCRVGTLGTLPVLNTHGSPLVHVTINGRRVIMLVDSGAEFSTLSRRAVKTLGLSALPGDLWMHGVGGSYAAIPYKIDTLGLGTGTTHDVLVLDSPGDIGTFHGEPVVGLFGSDFLSSYDVVFDLQKQTINLYDEVKDCPSPTPLWDGPNAKVDMVPEDHNRIGLNIKLNNTRSIDALLDSGAFRTVVTERHAHRAGVTQEQLEANPLSISGGIDEHKVRGHVHRFSSLQIGTETFDQPVLEVSRIKTDGTALLGADFLRHNRVWVSRHDRAIYFQRLVTPPQKDMTFEQSVPADPIKRRAEVPQPPPSLVRKTQ</sequence>
<keyword evidence="11" id="KW-1185">Reference proteome</keyword>
<keyword evidence="4" id="KW-0378">Hydrolase</keyword>
<dbReference type="GO" id="GO:0004190">
    <property type="term" value="F:aspartic-type endopeptidase activity"/>
    <property type="evidence" value="ECO:0007669"/>
    <property type="project" value="UniProtKB-KW"/>
</dbReference>
<comment type="caution">
    <text evidence="8">The sequence shown here is derived from an EMBL/GenBank/DDBJ whole genome shotgun (WGS) entry which is preliminary data.</text>
</comment>
<evidence type="ECO:0000313" key="11">
    <source>
        <dbReference type="Proteomes" id="UP000321891"/>
    </source>
</evidence>
<reference evidence="9 11" key="2">
    <citation type="submission" date="2019-07" db="EMBL/GenBank/DDBJ databases">
        <title>Whole genome shotgun sequence of Acetobacter cibinongensis NBRC 16605.</title>
        <authorList>
            <person name="Hosoyama A."/>
            <person name="Uohara A."/>
            <person name="Ohji S."/>
            <person name="Ichikawa N."/>
        </authorList>
    </citation>
    <scope>NUCLEOTIDE SEQUENCE [LARGE SCALE GENOMIC DNA]</scope>
    <source>
        <strain evidence="9 11">NBRC 16605</strain>
    </source>
</reference>
<proteinExistence type="inferred from homology"/>
<evidence type="ECO:0000256" key="2">
    <source>
        <dbReference type="ARBA" id="ARBA00022670"/>
    </source>
</evidence>
<name>A0A0D6N0E5_9PROT</name>
<dbReference type="PROSITE" id="PS50175">
    <property type="entry name" value="ASP_PROT_RETROV"/>
    <property type="match status" value="1"/>
</dbReference>
<feature type="domain" description="Peptidase A2" evidence="7">
    <location>
        <begin position="55"/>
        <end position="139"/>
    </location>
</feature>
<dbReference type="InterPro" id="IPR034122">
    <property type="entry name" value="Retropepsin-like_bacterial"/>
</dbReference>
<dbReference type="Proteomes" id="UP000321891">
    <property type="component" value="Unassembled WGS sequence"/>
</dbReference>
<keyword evidence="2" id="KW-0645">Protease</keyword>
<dbReference type="PROSITE" id="PS51257">
    <property type="entry name" value="PROKAR_LIPOPROTEIN"/>
    <property type="match status" value="1"/>
</dbReference>
<dbReference type="SUPFAM" id="SSF50630">
    <property type="entry name" value="Acid proteases"/>
    <property type="match status" value="2"/>
</dbReference>
<dbReference type="InterPro" id="IPR001995">
    <property type="entry name" value="Peptidase_A2_cat"/>
</dbReference>
<dbReference type="EMBL" id="BJVU01000009">
    <property type="protein sequence ID" value="GEL59457.1"/>
    <property type="molecule type" value="Genomic_DNA"/>
</dbReference>
<dbReference type="AlphaFoldDB" id="A0A0D6N0E5"/>
<evidence type="ECO:0000313" key="8">
    <source>
        <dbReference type="EMBL" id="GAN59472.1"/>
    </source>
</evidence>
<evidence type="ECO:0000313" key="9">
    <source>
        <dbReference type="EMBL" id="GEL59457.1"/>
    </source>
</evidence>
<feature type="signal peptide" evidence="6">
    <location>
        <begin position="1"/>
        <end position="20"/>
    </location>
</feature>
<dbReference type="GO" id="GO:0006508">
    <property type="term" value="P:proteolysis"/>
    <property type="evidence" value="ECO:0007669"/>
    <property type="project" value="UniProtKB-KW"/>
</dbReference>
<keyword evidence="6" id="KW-0732">Signal</keyword>